<dbReference type="AlphaFoldDB" id="A0A9Q6Z373"/>
<dbReference type="OrthoDB" id="8779193at2"/>
<name>A0A9Q6Z373_MYROD</name>
<organism evidence="1 2">
    <name type="scientific">Myroides odoratus</name>
    <name type="common">Flavobacterium odoratum</name>
    <dbReference type="NCBI Taxonomy" id="256"/>
    <lineage>
        <taxon>Bacteria</taxon>
        <taxon>Pseudomonadati</taxon>
        <taxon>Bacteroidota</taxon>
        <taxon>Flavobacteriia</taxon>
        <taxon>Flavobacteriales</taxon>
        <taxon>Flavobacteriaceae</taxon>
        <taxon>Myroides</taxon>
    </lineage>
</organism>
<dbReference type="Proteomes" id="UP000596202">
    <property type="component" value="Chromosome"/>
</dbReference>
<protein>
    <submittedName>
        <fullName evidence="1">Uncharacterized protein</fullName>
    </submittedName>
</protein>
<dbReference type="EMBL" id="CP068108">
    <property type="protein sequence ID" value="QQU00368.1"/>
    <property type="molecule type" value="Genomic_DNA"/>
</dbReference>
<reference evidence="1 2" key="1">
    <citation type="submission" date="2021-01" db="EMBL/GenBank/DDBJ databases">
        <title>FDA dAtabase for Regulatory Grade micrObial Sequences (FDA-ARGOS): Supporting development and validation of Infectious Disease Dx tests.</title>
        <authorList>
            <person name="Sproer C."/>
            <person name="Gronow S."/>
            <person name="Severitt S."/>
            <person name="Schroder I."/>
            <person name="Tallon L."/>
            <person name="Sadzewicz L."/>
            <person name="Zhao X."/>
            <person name="Boylan J."/>
            <person name="Ott S."/>
            <person name="Bowen H."/>
            <person name="Vavikolanu K."/>
            <person name="Mehta A."/>
            <person name="Aluvathingal J."/>
            <person name="Nadendla S."/>
            <person name="Lowell S."/>
            <person name="Myers T."/>
            <person name="Yan Y."/>
            <person name="Sichtig H."/>
        </authorList>
    </citation>
    <scope>NUCLEOTIDE SEQUENCE [LARGE SCALE GENOMIC DNA]</scope>
    <source>
        <strain evidence="1 2">FDAARGOS_1131</strain>
    </source>
</reference>
<dbReference type="GeneID" id="93526192"/>
<accession>A0A9Q6Z373</accession>
<sequence>MEKSLKVLKEEYQEFIAKLPEYLTTIQSILNKTSLEFSFEEIESVYVLYKTYYQKPEQLGLTYTALEQIFYAYLGEAFRYRNGGEWSLSTTKTDEAYGTPTIEKWGREDYPWSRISPKVWRIRLERGILGPAQKIFRKVE</sequence>
<dbReference type="RefSeq" id="WP_002989723.1">
    <property type="nucleotide sequence ID" value="NZ_CP068108.1"/>
</dbReference>
<proteinExistence type="predicted"/>
<evidence type="ECO:0000313" key="1">
    <source>
        <dbReference type="EMBL" id="QQU00368.1"/>
    </source>
</evidence>
<gene>
    <name evidence="1" type="ORF">I6I88_00930</name>
</gene>
<evidence type="ECO:0000313" key="2">
    <source>
        <dbReference type="Proteomes" id="UP000596202"/>
    </source>
</evidence>